<dbReference type="RefSeq" id="WP_345403015.1">
    <property type="nucleotide sequence ID" value="NZ_BAABLA010000113.1"/>
</dbReference>
<dbReference type="PROSITE" id="PS50931">
    <property type="entry name" value="HTH_LYSR"/>
    <property type="match status" value="1"/>
</dbReference>
<keyword evidence="4" id="KW-0804">Transcription</keyword>
<evidence type="ECO:0000256" key="3">
    <source>
        <dbReference type="ARBA" id="ARBA00023125"/>
    </source>
</evidence>
<evidence type="ECO:0000259" key="5">
    <source>
        <dbReference type="PROSITE" id="PS50931"/>
    </source>
</evidence>
<evidence type="ECO:0000256" key="4">
    <source>
        <dbReference type="ARBA" id="ARBA00023163"/>
    </source>
</evidence>
<evidence type="ECO:0000313" key="6">
    <source>
        <dbReference type="EMBL" id="MFC6868982.1"/>
    </source>
</evidence>
<proteinExistence type="inferred from homology"/>
<keyword evidence="7" id="KW-1185">Reference proteome</keyword>
<comment type="caution">
    <text evidence="6">The sequence shown here is derived from an EMBL/GenBank/DDBJ whole genome shotgun (WGS) entry which is preliminary data.</text>
</comment>
<keyword evidence="2" id="KW-0805">Transcription regulation</keyword>
<dbReference type="InterPro" id="IPR000847">
    <property type="entry name" value="LysR_HTH_N"/>
</dbReference>
<dbReference type="InterPro" id="IPR005119">
    <property type="entry name" value="LysR_subst-bd"/>
</dbReference>
<reference evidence="7" key="1">
    <citation type="journal article" date="2019" name="Int. J. Syst. Evol. Microbiol.">
        <title>The Global Catalogue of Microorganisms (GCM) 10K type strain sequencing project: providing services to taxonomists for standard genome sequencing and annotation.</title>
        <authorList>
            <consortium name="The Broad Institute Genomics Platform"/>
            <consortium name="The Broad Institute Genome Sequencing Center for Infectious Disease"/>
            <person name="Wu L."/>
            <person name="Ma J."/>
        </authorList>
    </citation>
    <scope>NUCLEOTIDE SEQUENCE [LARGE SCALE GENOMIC DNA]</scope>
    <source>
        <strain evidence="7">KCTC 32255</strain>
    </source>
</reference>
<evidence type="ECO:0000256" key="1">
    <source>
        <dbReference type="ARBA" id="ARBA00009437"/>
    </source>
</evidence>
<organism evidence="6 7">
    <name type="scientific">Haloechinothrix salitolerans</name>
    <dbReference type="NCBI Taxonomy" id="926830"/>
    <lineage>
        <taxon>Bacteria</taxon>
        <taxon>Bacillati</taxon>
        <taxon>Actinomycetota</taxon>
        <taxon>Actinomycetes</taxon>
        <taxon>Pseudonocardiales</taxon>
        <taxon>Pseudonocardiaceae</taxon>
        <taxon>Haloechinothrix</taxon>
    </lineage>
</organism>
<dbReference type="SUPFAM" id="SSF46785">
    <property type="entry name" value="Winged helix' DNA-binding domain"/>
    <property type="match status" value="1"/>
</dbReference>
<comment type="similarity">
    <text evidence="1">Belongs to the LysR transcriptional regulatory family.</text>
</comment>
<dbReference type="Gene3D" id="1.10.10.10">
    <property type="entry name" value="Winged helix-like DNA-binding domain superfamily/Winged helix DNA-binding domain"/>
    <property type="match status" value="1"/>
</dbReference>
<dbReference type="InterPro" id="IPR036390">
    <property type="entry name" value="WH_DNA-bd_sf"/>
</dbReference>
<dbReference type="Pfam" id="PF00126">
    <property type="entry name" value="HTH_1"/>
    <property type="match status" value="1"/>
</dbReference>
<name>A0ABW2C361_9PSEU</name>
<dbReference type="SUPFAM" id="SSF53850">
    <property type="entry name" value="Periplasmic binding protein-like II"/>
    <property type="match status" value="1"/>
</dbReference>
<protein>
    <submittedName>
        <fullName evidence="6">LysR family transcriptional regulator</fullName>
    </submittedName>
</protein>
<evidence type="ECO:0000256" key="2">
    <source>
        <dbReference type="ARBA" id="ARBA00023015"/>
    </source>
</evidence>
<dbReference type="Proteomes" id="UP001596337">
    <property type="component" value="Unassembled WGS sequence"/>
</dbReference>
<feature type="domain" description="HTH lysR-type" evidence="5">
    <location>
        <begin position="1"/>
        <end position="34"/>
    </location>
</feature>
<evidence type="ECO:0000313" key="7">
    <source>
        <dbReference type="Proteomes" id="UP001596337"/>
    </source>
</evidence>
<dbReference type="EMBL" id="JBHSXX010000001">
    <property type="protein sequence ID" value="MFC6868982.1"/>
    <property type="molecule type" value="Genomic_DNA"/>
</dbReference>
<dbReference type="InterPro" id="IPR036388">
    <property type="entry name" value="WH-like_DNA-bd_sf"/>
</dbReference>
<dbReference type="PANTHER" id="PTHR30419">
    <property type="entry name" value="HTH-TYPE TRANSCRIPTIONAL REGULATOR YBHD"/>
    <property type="match status" value="1"/>
</dbReference>
<dbReference type="CDD" id="cd05466">
    <property type="entry name" value="PBP2_LTTR_substrate"/>
    <property type="match status" value="1"/>
</dbReference>
<dbReference type="Pfam" id="PF03466">
    <property type="entry name" value="LysR_substrate"/>
    <property type="match status" value="1"/>
</dbReference>
<keyword evidence="3" id="KW-0238">DNA-binding</keyword>
<dbReference type="Gene3D" id="3.40.190.290">
    <property type="match status" value="1"/>
</dbReference>
<gene>
    <name evidence="6" type="ORF">ACFQGD_17705</name>
</gene>
<dbReference type="InterPro" id="IPR050950">
    <property type="entry name" value="HTH-type_LysR_regulators"/>
</dbReference>
<accession>A0ABW2C361</accession>
<sequence length="278" mass="30160">MTLQQLRYLVAVADYGSITAAAAGTYVAQPALSREGRRMVRLARTALEVIDSMSGGGHATHVRTAAKLRIVSTPTLAIDLASELIPAFARYNPDVDVEVIRREARETVVAALRTGAAEIGLVDLPVDEELMTHSLRDREVVLVSPPGTGLPNPVPVERLDGLPMVVPARSGGRRRELEELFTATGVRPTFAVETDERVAWVASVLDGKASLIWYRDIAVRTFGSRVTIRSFTPPLSRTLGIVHPRRPLARAARAFINIAVSPLETSTPSYNLVTRPAL</sequence>